<dbReference type="EMBL" id="LXEY01000012">
    <property type="protein sequence ID" value="OAV62407.1"/>
    <property type="molecule type" value="Genomic_DNA"/>
</dbReference>
<evidence type="ECO:0000313" key="9">
    <source>
        <dbReference type="Proteomes" id="UP000078292"/>
    </source>
</evidence>
<evidence type="ECO:0000259" key="7">
    <source>
        <dbReference type="Pfam" id="PF00296"/>
    </source>
</evidence>
<feature type="binding site" evidence="6">
    <location>
        <position position="54"/>
    </location>
    <ligand>
        <name>FMN</name>
        <dbReference type="ChEBI" id="CHEBI:58210"/>
    </ligand>
</feature>
<proteinExistence type="inferred from homology"/>
<dbReference type="PANTHER" id="PTHR30011:SF16">
    <property type="entry name" value="C2H2 FINGER DOMAIN TRANSCRIPTION FACTOR (EUROFUNG)-RELATED"/>
    <property type="match status" value="1"/>
</dbReference>
<keyword evidence="3" id="KW-0560">Oxidoreductase</keyword>
<dbReference type="InterPro" id="IPR051260">
    <property type="entry name" value="Diverse_substr_monoxygenases"/>
</dbReference>
<dbReference type="PIRSF" id="PIRSF000337">
    <property type="entry name" value="NTA_MOA"/>
    <property type="match status" value="1"/>
</dbReference>
<protein>
    <submittedName>
        <fullName evidence="8">5,10-methylene tetrahydromethanopterin reductase</fullName>
    </submittedName>
</protein>
<dbReference type="OrthoDB" id="3265338at2"/>
<keyword evidence="4" id="KW-0503">Monooxygenase</keyword>
<dbReference type="InterPro" id="IPR036661">
    <property type="entry name" value="Luciferase-like_sf"/>
</dbReference>
<feature type="binding site" evidence="6">
    <location>
        <position position="226"/>
    </location>
    <ligand>
        <name>FMN</name>
        <dbReference type="ChEBI" id="CHEBI:58210"/>
    </ligand>
</feature>
<evidence type="ECO:0000256" key="1">
    <source>
        <dbReference type="ARBA" id="ARBA00022630"/>
    </source>
</evidence>
<dbReference type="RefSeq" id="WP_043057112.1">
    <property type="nucleotide sequence ID" value="NZ_LXEY01000012.1"/>
</dbReference>
<reference evidence="8 9" key="1">
    <citation type="submission" date="2016-04" db="EMBL/GenBank/DDBJ databases">
        <title>First whole genome shotgun sequence of the bacterium Enteractinococcus sp. strain UASWS1574.</title>
        <authorList>
            <person name="Crovadore J."/>
            <person name="Chablais R."/>
            <person name="Lefort F."/>
        </authorList>
    </citation>
    <scope>NUCLEOTIDE SEQUENCE [LARGE SCALE GENOMIC DNA]</scope>
    <source>
        <strain evidence="8 9">UASWS1574</strain>
    </source>
</reference>
<sequence length="457" mass="50465">MFLSALDMLVPTHQTSGLWRHPEAQHAQYSDLHFWKKHAAMLEEAGFDTMFFADVSGLYDVYEGTGTTAIRAGMQYPALDPLLLISALAAETSTIGFGVTANVSYLPPYLLARTFATLDHLTNGRVGWNIVTGYQRSALRNLGGEDLLPHDQRYDRADEYMEVVYGLWEASVEPDAIIGDVTSNTYIDPKKVHPIDHSGDWFTVPGPALVTPGPQRTPLLFQAGSSPRGIEFAVKHAEALFFSGTSPDNVRQLVDQVEQQLQAARRRRETARLITSVTVIAAQTDEAAYQRYRDYSQYVDQDAALALFAGWTGLDLSKYQPDDVLQEVHIEGNRSALQSFTSMDPDRAWTIADLAAYMSIGARGPVIVGSGKTVVDELERWVREAGVDGFNIDYALRGPDMTAFAQFVTPELRARGHLGAALQDEAHSQTLRGRIFGTDWLPQDSTGGAYRGSKRSL</sequence>
<dbReference type="STRING" id="1837282.A6F49_06775"/>
<feature type="binding site" evidence="6">
    <location>
        <position position="100"/>
    </location>
    <ligand>
        <name>FMN</name>
        <dbReference type="ChEBI" id="CHEBI:58210"/>
    </ligand>
</feature>
<dbReference type="AlphaFoldDB" id="A0A1B7M1C6"/>
<keyword evidence="2 6" id="KW-0288">FMN</keyword>
<evidence type="ECO:0000256" key="2">
    <source>
        <dbReference type="ARBA" id="ARBA00022643"/>
    </source>
</evidence>
<evidence type="ECO:0000256" key="5">
    <source>
        <dbReference type="ARBA" id="ARBA00033748"/>
    </source>
</evidence>
<dbReference type="SUPFAM" id="SSF51679">
    <property type="entry name" value="Bacterial luciferase-like"/>
    <property type="match status" value="1"/>
</dbReference>
<comment type="caution">
    <text evidence="8">The sequence shown here is derived from an EMBL/GenBank/DDBJ whole genome shotgun (WGS) entry which is preliminary data.</text>
</comment>
<feature type="binding site" evidence="6">
    <location>
        <position position="154"/>
    </location>
    <ligand>
        <name>FMN</name>
        <dbReference type="ChEBI" id="CHEBI:58210"/>
    </ligand>
</feature>
<comment type="similarity">
    <text evidence="5">Belongs to the NtaA/SnaA/DszA monooxygenase family.</text>
</comment>
<dbReference type="Pfam" id="PF00296">
    <property type="entry name" value="Bac_luciferase"/>
    <property type="match status" value="1"/>
</dbReference>
<gene>
    <name evidence="8" type="ORF">A6F49_06775</name>
</gene>
<dbReference type="GO" id="GO:0016705">
    <property type="term" value="F:oxidoreductase activity, acting on paired donors, with incorporation or reduction of molecular oxygen"/>
    <property type="evidence" value="ECO:0007669"/>
    <property type="project" value="InterPro"/>
</dbReference>
<accession>A0A1B7M1C6</accession>
<organism evidence="8 9">
    <name type="scientific">Enteractinococcus helveticum</name>
    <dbReference type="NCBI Taxonomy" id="1837282"/>
    <lineage>
        <taxon>Bacteria</taxon>
        <taxon>Bacillati</taxon>
        <taxon>Actinomycetota</taxon>
        <taxon>Actinomycetes</taxon>
        <taxon>Micrococcales</taxon>
        <taxon>Micrococcaceae</taxon>
    </lineage>
</organism>
<evidence type="ECO:0000256" key="6">
    <source>
        <dbReference type="PIRSR" id="PIRSR000337-1"/>
    </source>
</evidence>
<dbReference type="GO" id="GO:0004497">
    <property type="term" value="F:monooxygenase activity"/>
    <property type="evidence" value="ECO:0007669"/>
    <property type="project" value="UniProtKB-KW"/>
</dbReference>
<feature type="domain" description="Luciferase-like" evidence="7">
    <location>
        <begin position="19"/>
        <end position="388"/>
    </location>
</feature>
<dbReference type="Gene3D" id="3.20.20.30">
    <property type="entry name" value="Luciferase-like domain"/>
    <property type="match status" value="1"/>
</dbReference>
<evidence type="ECO:0000313" key="8">
    <source>
        <dbReference type="EMBL" id="OAV62407.1"/>
    </source>
</evidence>
<dbReference type="PANTHER" id="PTHR30011">
    <property type="entry name" value="ALKANESULFONATE MONOOXYGENASE-RELATED"/>
    <property type="match status" value="1"/>
</dbReference>
<feature type="binding site" evidence="6">
    <location>
        <position position="225"/>
    </location>
    <ligand>
        <name>FMN</name>
        <dbReference type="ChEBI" id="CHEBI:58210"/>
    </ligand>
</feature>
<name>A0A1B7M1C6_9MICC</name>
<dbReference type="NCBIfam" id="TIGR03860">
    <property type="entry name" value="FMN_nitrolo"/>
    <property type="match status" value="1"/>
</dbReference>
<keyword evidence="9" id="KW-1185">Reference proteome</keyword>
<dbReference type="InterPro" id="IPR016215">
    <property type="entry name" value="NTA_MOA"/>
</dbReference>
<feature type="binding site" evidence="6">
    <location>
        <position position="150"/>
    </location>
    <ligand>
        <name>FMN</name>
        <dbReference type="ChEBI" id="CHEBI:58210"/>
    </ligand>
</feature>
<evidence type="ECO:0000256" key="4">
    <source>
        <dbReference type="ARBA" id="ARBA00023033"/>
    </source>
</evidence>
<keyword evidence="1 6" id="KW-0285">Flavoprotein</keyword>
<dbReference type="InterPro" id="IPR011251">
    <property type="entry name" value="Luciferase-like_dom"/>
</dbReference>
<dbReference type="Proteomes" id="UP000078292">
    <property type="component" value="Unassembled WGS sequence"/>
</dbReference>
<evidence type="ECO:0000256" key="3">
    <source>
        <dbReference type="ARBA" id="ARBA00023002"/>
    </source>
</evidence>